<dbReference type="InterPro" id="IPR011043">
    <property type="entry name" value="Gal_Oxase/kelch_b-propeller"/>
</dbReference>
<keyword evidence="10" id="KW-0819">tRNA processing</keyword>
<keyword evidence="9" id="KW-0949">S-adenosyl-L-methionine</keyword>
<name>A0A0G4MKU4_VERLO</name>
<evidence type="ECO:0000313" key="14">
    <source>
        <dbReference type="EMBL" id="CRK34856.1"/>
    </source>
</evidence>
<accession>A0A0G4MKU4</accession>
<dbReference type="UniPathway" id="UPA00375"/>
<evidence type="ECO:0000256" key="8">
    <source>
        <dbReference type="ARBA" id="ARBA00022679"/>
    </source>
</evidence>
<proteinExistence type="inferred from homology"/>
<dbReference type="EC" id="2.1.1.290" evidence="5"/>
<organism evidence="14 15">
    <name type="scientific">Verticillium longisporum</name>
    <name type="common">Verticillium dahliae var. longisporum</name>
    <dbReference type="NCBI Taxonomy" id="100787"/>
    <lineage>
        <taxon>Eukaryota</taxon>
        <taxon>Fungi</taxon>
        <taxon>Dikarya</taxon>
        <taxon>Ascomycota</taxon>
        <taxon>Pezizomycotina</taxon>
        <taxon>Sordariomycetes</taxon>
        <taxon>Hypocreomycetidae</taxon>
        <taxon>Glomerellales</taxon>
        <taxon>Plectosphaerellaceae</taxon>
        <taxon>Verticillium</taxon>
    </lineage>
</organism>
<dbReference type="PANTHER" id="PTHR46529:SF1">
    <property type="entry name" value="TRNA WYBUTOSINE-SYNTHESIZING PROTEIN 4"/>
    <property type="match status" value="1"/>
</dbReference>
<evidence type="ECO:0000313" key="15">
    <source>
        <dbReference type="Proteomes" id="UP000045706"/>
    </source>
</evidence>
<comment type="catalytic activity">
    <reaction evidence="1">
        <text>7-[(3S)-3-amino-3-carboxypropyl]wyosine(37) in tRNA(Phe) + S-adenosyl-L-methionine = 7-[(3S)-(3-amino-3-methoxycarbonyl)propyl]wyosine(37) in tRNA(Phe) + S-adenosyl-L-homocysteine</text>
        <dbReference type="Rhea" id="RHEA:36903"/>
        <dbReference type="Rhea" id="RHEA-COMP:10379"/>
        <dbReference type="Rhea" id="RHEA-COMP:11844"/>
        <dbReference type="ChEBI" id="CHEBI:57856"/>
        <dbReference type="ChEBI" id="CHEBI:59789"/>
        <dbReference type="ChEBI" id="CHEBI:73543"/>
        <dbReference type="ChEBI" id="CHEBI:74275"/>
        <dbReference type="EC" id="2.1.1.290"/>
    </reaction>
</comment>
<dbReference type="GO" id="GO:0031591">
    <property type="term" value="P:wybutosine biosynthetic process"/>
    <property type="evidence" value="ECO:0007669"/>
    <property type="project" value="TreeGrafter"/>
</dbReference>
<evidence type="ECO:0000256" key="3">
    <source>
        <dbReference type="ARBA" id="ARBA00010703"/>
    </source>
</evidence>
<dbReference type="PANTHER" id="PTHR46529">
    <property type="entry name" value="TRNA WYBUTOSINE-SYNTHESIZING PROTEIN 4"/>
    <property type="match status" value="1"/>
</dbReference>
<dbReference type="Gene3D" id="3.40.50.150">
    <property type="entry name" value="Vaccinia Virus protein VP39"/>
    <property type="match status" value="1"/>
</dbReference>
<keyword evidence="8" id="KW-0808">Transferase</keyword>
<keyword evidence="7" id="KW-0489">Methyltransferase</keyword>
<comment type="pathway">
    <text evidence="2">tRNA modification; wybutosine-tRNA(Phe) biosynthesis.</text>
</comment>
<dbReference type="SUPFAM" id="SSF50965">
    <property type="entry name" value="Galactose oxidase, central domain"/>
    <property type="match status" value="1"/>
</dbReference>
<dbReference type="AlphaFoldDB" id="A0A0G4MKU4"/>
<evidence type="ECO:0000256" key="9">
    <source>
        <dbReference type="ARBA" id="ARBA00022691"/>
    </source>
</evidence>
<evidence type="ECO:0000256" key="5">
    <source>
        <dbReference type="ARBA" id="ARBA00012779"/>
    </source>
</evidence>
<evidence type="ECO:0000256" key="1">
    <source>
        <dbReference type="ARBA" id="ARBA00001806"/>
    </source>
</evidence>
<dbReference type="Pfam" id="PF04072">
    <property type="entry name" value="LCM"/>
    <property type="match status" value="1"/>
</dbReference>
<evidence type="ECO:0000256" key="11">
    <source>
        <dbReference type="ARBA" id="ARBA00029750"/>
    </source>
</evidence>
<evidence type="ECO:0000256" key="13">
    <source>
        <dbReference type="ARBA" id="ARBA00049250"/>
    </source>
</evidence>
<sequence>MTPPPVVPAGNGQQDGQSLDELVMGTNSSSIVSKRSVEKLYYPDEPHFYRFFVPRFQRRAPLVNRGYHLRIKVIDTIVRNFLREPTSRKKVIVNLGCGSDVLPWQCHARYPELAGDTMFVDVDFPDLMERKRNIVLAHPELSSLLGSSCVTGAAGSPILLQSALYSLIACDLRQPSVLQDCLSKVTGADTLDVSFLFVAEVSITYLETRAADEVIRWASSIGSAQFCLLEQLLPDGPEHPFAKTMMRHFSKMNTPLRSVSQYPTLADQHRRFESRGWATVKSWPLWEAWADDYFMTAAERNHLDNMEPFDEWEEFALFGSHYFVLQASNQSTGEPSTPRPPQEQPSTLEKWRIAMRLDEPPKGESLRRFGAAVQIAVPKRPEHLCHILGQGPGSRLSSLDVHSISEEVIQATSSGNGPSQRVCFTLTDLGSAGVMLAGGRASPTAPSKETWIYTASSGRWYRSHDLPMPSFRHSAVRLGSSSLALVVGGKTDKHNVATACHVFDPKIGWRTCKLRGTCPAVFGATLIDCPKTDAAAYTGALIGGMHEDGTCNQSTFFWELDMDGSSDLSISFRRGADADPSLTGHHSSLHRFGANCLPTPDGCFLLFGGVTAGSQLPQDQDILVLKMGANGFNAVACLVDVDEKRSLRPFFIGSSVVYIGHHQYVILGGGATCYGFGGYWSRGTYSIMFDTANDMVEEPAAGKAAPLPVRYAHTNDI</sequence>
<dbReference type="GO" id="GO:0008175">
    <property type="term" value="F:tRNA methyltransferase activity"/>
    <property type="evidence" value="ECO:0007669"/>
    <property type="project" value="TreeGrafter"/>
</dbReference>
<evidence type="ECO:0000256" key="6">
    <source>
        <dbReference type="ARBA" id="ARBA00018045"/>
    </source>
</evidence>
<gene>
    <name evidence="14" type="ORF">BN1723_014917</name>
</gene>
<reference evidence="15" key="1">
    <citation type="submission" date="2015-05" db="EMBL/GenBank/DDBJ databases">
        <authorList>
            <person name="Fogelqvist Johan"/>
        </authorList>
    </citation>
    <scope>NUCLEOTIDE SEQUENCE [LARGE SCALE GENOMIC DNA]</scope>
</reference>
<dbReference type="InterPro" id="IPR007213">
    <property type="entry name" value="Ppm1/Ppm2/Tcmp"/>
</dbReference>
<dbReference type="SUPFAM" id="SSF53335">
    <property type="entry name" value="S-adenosyl-L-methionine-dependent methyltransferases"/>
    <property type="match status" value="1"/>
</dbReference>
<evidence type="ECO:0000256" key="4">
    <source>
        <dbReference type="ARBA" id="ARBA00012155"/>
    </source>
</evidence>
<protein>
    <recommendedName>
        <fullName evidence="6">tRNA wybutosine-synthesizing protein 4</fullName>
        <ecNumber evidence="5">2.1.1.290</ecNumber>
        <ecNumber evidence="4">2.3.1.231</ecNumber>
    </recommendedName>
    <alternativeName>
        <fullName evidence="12">tRNA(Phe) (7-(3-amino-3-(methoxycarbonyl)propyl)wyosine(37)-N)-methoxycarbonyltransferase</fullName>
    </alternativeName>
    <alternativeName>
        <fullName evidence="11">tRNA(Phe) (7-(3-amino-3-carboxypropyl)wyosine(37)-O)-methyltransferase</fullName>
    </alternativeName>
</protein>
<evidence type="ECO:0000256" key="10">
    <source>
        <dbReference type="ARBA" id="ARBA00022694"/>
    </source>
</evidence>
<comment type="similarity">
    <text evidence="3">Belongs to the methyltransferase superfamily. LCMT family.</text>
</comment>
<dbReference type="Pfam" id="PF13418">
    <property type="entry name" value="Beta-prop_TYW4"/>
    <property type="match status" value="1"/>
</dbReference>
<comment type="catalytic activity">
    <reaction evidence="13">
        <text>7-[(3S)-(3-amino-3-methoxycarbonyl)propyl]wyosine(37) in tRNA(Phe) + S-adenosyl-L-methionine + CO2 = wybutosine(37) in tRNA(Phe) + S-adenosyl-L-homocysteine + 2 H(+)</text>
        <dbReference type="Rhea" id="RHEA:37119"/>
        <dbReference type="Rhea" id="RHEA-COMP:11844"/>
        <dbReference type="Rhea" id="RHEA-COMP:11847"/>
        <dbReference type="ChEBI" id="CHEBI:15378"/>
        <dbReference type="ChEBI" id="CHEBI:16526"/>
        <dbReference type="ChEBI" id="CHEBI:57856"/>
        <dbReference type="ChEBI" id="CHEBI:59789"/>
        <dbReference type="ChEBI" id="CHEBI:73544"/>
        <dbReference type="ChEBI" id="CHEBI:74275"/>
        <dbReference type="EC" id="2.3.1.231"/>
    </reaction>
</comment>
<dbReference type="GO" id="GO:0030488">
    <property type="term" value="P:tRNA methylation"/>
    <property type="evidence" value="ECO:0007669"/>
    <property type="project" value="TreeGrafter"/>
</dbReference>
<dbReference type="EMBL" id="CVQI01027224">
    <property type="protein sequence ID" value="CRK34856.1"/>
    <property type="molecule type" value="Genomic_DNA"/>
</dbReference>
<evidence type="ECO:0000256" key="12">
    <source>
        <dbReference type="ARBA" id="ARBA00030847"/>
    </source>
</evidence>
<evidence type="ECO:0000256" key="2">
    <source>
        <dbReference type="ARBA" id="ARBA00004797"/>
    </source>
</evidence>
<dbReference type="Proteomes" id="UP000045706">
    <property type="component" value="Unassembled WGS sequence"/>
</dbReference>
<dbReference type="InterPro" id="IPR029063">
    <property type="entry name" value="SAM-dependent_MTases_sf"/>
</dbReference>
<dbReference type="InterPro" id="IPR015915">
    <property type="entry name" value="Kelch-typ_b-propeller"/>
</dbReference>
<dbReference type="Gene3D" id="2.120.10.80">
    <property type="entry name" value="Kelch-type beta propeller"/>
    <property type="match status" value="1"/>
</dbReference>
<dbReference type="EC" id="2.3.1.231" evidence="4"/>
<evidence type="ECO:0000256" key="7">
    <source>
        <dbReference type="ARBA" id="ARBA00022603"/>
    </source>
</evidence>